<dbReference type="OrthoDB" id="7033222at2"/>
<accession>M2VFX5</accession>
<gene>
    <name evidence="1" type="ORF">B381_17899</name>
</gene>
<dbReference type="RefSeq" id="WP_003302886.1">
    <property type="nucleotide sequence ID" value="NZ_AOBS01000073.1"/>
</dbReference>
<organism evidence="1 2">
    <name type="scientific">Stutzerimonas stutzeri NF13</name>
    <dbReference type="NCBI Taxonomy" id="1212548"/>
    <lineage>
        <taxon>Bacteria</taxon>
        <taxon>Pseudomonadati</taxon>
        <taxon>Pseudomonadota</taxon>
        <taxon>Gammaproteobacteria</taxon>
        <taxon>Pseudomonadales</taxon>
        <taxon>Pseudomonadaceae</taxon>
        <taxon>Stutzerimonas</taxon>
    </lineage>
</organism>
<dbReference type="EMBL" id="AOBS01000073">
    <property type="protein sequence ID" value="EMD98583.1"/>
    <property type="molecule type" value="Genomic_DNA"/>
</dbReference>
<sequence>MHIHNAYPAANAAYASQVKAAKAEEAAQESRGGSRPHNADSVTISDAARRAASAEGVIPGMQGGSSGTYPLEMYQVPAWRAEYMFQVPGKLGVGADWFADKYPQAASTSEAERSEYADLVQGHYHAVLEANGIQGIEAHYQATILDQNVSESLRLQMNERVQGDDRLLQLMARMGKSIL</sequence>
<comment type="caution">
    <text evidence="1">The sequence shown here is derived from an EMBL/GenBank/DDBJ whole genome shotgun (WGS) entry which is preliminary data.</text>
</comment>
<reference evidence="1 2" key="1">
    <citation type="journal article" date="2013" name="Genome Announc.">
        <title>Draft Genome of Pseudomonas stutzeri Strain NF13, a Nitrogen Fixer Isolated from the Galapagos Rift Hydrothermal Vent.</title>
        <authorList>
            <person name="Pena A."/>
            <person name="Busquets A."/>
            <person name="Gomila M."/>
            <person name="Mayol J."/>
            <person name="Bosch R."/>
            <person name="Nogales B."/>
            <person name="Garcia-Valdes E."/>
            <person name="Bennasar A."/>
            <person name="Lalucat J."/>
        </authorList>
    </citation>
    <scope>NUCLEOTIDE SEQUENCE [LARGE SCALE GENOMIC DNA]</scope>
    <source>
        <strain evidence="1 2">NF13</strain>
    </source>
</reference>
<dbReference type="AlphaFoldDB" id="M2VFX5"/>
<dbReference type="PATRIC" id="fig|1212548.4.peg.3516"/>
<evidence type="ECO:0000313" key="2">
    <source>
        <dbReference type="Proteomes" id="UP000011700"/>
    </source>
</evidence>
<protein>
    <submittedName>
        <fullName evidence="1">Uncharacterized protein</fullName>
    </submittedName>
</protein>
<proteinExistence type="predicted"/>
<dbReference type="Proteomes" id="UP000011700">
    <property type="component" value="Unassembled WGS sequence"/>
</dbReference>
<name>M2VFX5_STUST</name>
<evidence type="ECO:0000313" key="1">
    <source>
        <dbReference type="EMBL" id="EMD98583.1"/>
    </source>
</evidence>